<dbReference type="PANTHER" id="PTHR10974">
    <property type="entry name" value="FI08016P-RELATED"/>
    <property type="match status" value="1"/>
</dbReference>
<accession>A0AAV2HCH1</accession>
<proteinExistence type="predicted"/>
<comment type="caution">
    <text evidence="1">The sequence shown here is derived from an EMBL/GenBank/DDBJ whole genome shotgun (WGS) entry which is preliminary data.</text>
</comment>
<gene>
    <name evidence="1" type="ORF">GSLYS_00005621001</name>
</gene>
<dbReference type="PANTHER" id="PTHR10974:SF39">
    <property type="entry name" value="E2F TRANSCRIPTION FACTOR CC-MB DOMAIN-CONTAINING PROTEIN"/>
    <property type="match status" value="1"/>
</dbReference>
<keyword evidence="2" id="KW-1185">Reference proteome</keyword>
<dbReference type="InterPro" id="IPR004245">
    <property type="entry name" value="DUF229"/>
</dbReference>
<reference evidence="1 2" key="1">
    <citation type="submission" date="2024-04" db="EMBL/GenBank/DDBJ databases">
        <authorList>
            <consortium name="Genoscope - CEA"/>
            <person name="William W."/>
        </authorList>
    </citation>
    <scope>NUCLEOTIDE SEQUENCE [LARGE SCALE GENOMIC DNA]</scope>
</reference>
<dbReference type="InterPro" id="IPR017850">
    <property type="entry name" value="Alkaline_phosphatase_core_sf"/>
</dbReference>
<dbReference type="Pfam" id="PF02995">
    <property type="entry name" value="DUF229"/>
    <property type="match status" value="2"/>
</dbReference>
<protein>
    <submittedName>
        <fullName evidence="1">Uncharacterized protein</fullName>
    </submittedName>
</protein>
<sequence length="635" mass="72537">MEEYYDMDTDDHRYGTQLLILPPQLHPTRQKKPSPNTEININIVLIDSVSHQHFFRSLRKTVQVLENMNPLPDPLASLFDFELVQAVRSRTFESLQVMFSGEIDPLVKPFGTQEIPPEPLKVSHLLGKFKRKGYSTLWLEDLCYLWEWGIAKDLHFLKKGSTKTDTWRRMWSKLAESNVDSIDVTLSMCEILKVNGVHDHFHGPDAVCFNGKHQHEYLLDYLHLFQTSMEAMKQPFFTFTMTNVGHEDTGRRIQTLDDALAHYLQSAASLQNTLTIVFSDHGNAYGKYIQEINEARIELFHPFMFFIIPSTVANKLGVNSMRSLGLNTHRIISFLDLYYTLRYLVDSYNTSIPPGDKKYKISYRGLFDVVDVNRTCNDIPRIMPNLCICQDFDLSLTNDTANNLFAYFALGQLNNDIQRQLLKSSKVNPIAFLNCQRLMLFGVQNVRKSYGKNGTEMLKMDLHVQEGEIFFVAIIITYDYQKTSYAAVLDMYDRLTPYSKFSACADDIDLALCVCDTSKPRRVSASARQVQQFDDYSTMALLPNFKPVVRSLNSDGNCMILVTIKHANGAVIFTANTCKDKRFSLSTQLDSKIMYSVSPTGVIMPGGMVAVGLLYSEQSSDWLFSINVECNMLRV</sequence>
<dbReference type="Proteomes" id="UP001497497">
    <property type="component" value="Unassembled WGS sequence"/>
</dbReference>
<evidence type="ECO:0000313" key="2">
    <source>
        <dbReference type="Proteomes" id="UP001497497"/>
    </source>
</evidence>
<dbReference type="EMBL" id="CAXITT010000091">
    <property type="protein sequence ID" value="CAL1531526.1"/>
    <property type="molecule type" value="Genomic_DNA"/>
</dbReference>
<organism evidence="1 2">
    <name type="scientific">Lymnaea stagnalis</name>
    <name type="common">Great pond snail</name>
    <name type="synonym">Helix stagnalis</name>
    <dbReference type="NCBI Taxonomy" id="6523"/>
    <lineage>
        <taxon>Eukaryota</taxon>
        <taxon>Metazoa</taxon>
        <taxon>Spiralia</taxon>
        <taxon>Lophotrochozoa</taxon>
        <taxon>Mollusca</taxon>
        <taxon>Gastropoda</taxon>
        <taxon>Heterobranchia</taxon>
        <taxon>Euthyneura</taxon>
        <taxon>Panpulmonata</taxon>
        <taxon>Hygrophila</taxon>
        <taxon>Lymnaeoidea</taxon>
        <taxon>Lymnaeidae</taxon>
        <taxon>Lymnaea</taxon>
    </lineage>
</organism>
<dbReference type="SUPFAM" id="SSF53649">
    <property type="entry name" value="Alkaline phosphatase-like"/>
    <property type="match status" value="1"/>
</dbReference>
<dbReference type="Gene3D" id="3.40.720.10">
    <property type="entry name" value="Alkaline Phosphatase, subunit A"/>
    <property type="match status" value="1"/>
</dbReference>
<name>A0AAV2HCH1_LYMST</name>
<dbReference type="AlphaFoldDB" id="A0AAV2HCH1"/>
<dbReference type="GO" id="GO:0005615">
    <property type="term" value="C:extracellular space"/>
    <property type="evidence" value="ECO:0007669"/>
    <property type="project" value="TreeGrafter"/>
</dbReference>
<evidence type="ECO:0000313" key="1">
    <source>
        <dbReference type="EMBL" id="CAL1531526.1"/>
    </source>
</evidence>